<dbReference type="EMBL" id="JEMT01027607">
    <property type="protein sequence ID" value="EXX56646.1"/>
    <property type="molecule type" value="Genomic_DNA"/>
</dbReference>
<comment type="caution">
    <text evidence="1">The sequence shown here is derived from an EMBL/GenBank/DDBJ whole genome shotgun (WGS) entry which is preliminary data.</text>
</comment>
<keyword evidence="2" id="KW-1185">Reference proteome</keyword>
<dbReference type="HOGENOM" id="CLU_2265205_0_0_1"/>
<sequence>MRLFGIWDGIWDLGYGWDWDLGLGWDFGKWEQMGWDMGWDGIGDSPIPFNMGGKYTRGPTVYVSNYDAPNDISRLTRFIKTKIYHVIKNSSTNSNRNVVRIFF</sequence>
<evidence type="ECO:0000313" key="1">
    <source>
        <dbReference type="EMBL" id="EXX56646.1"/>
    </source>
</evidence>
<proteinExistence type="predicted"/>
<dbReference type="AlphaFoldDB" id="A0A015KB12"/>
<evidence type="ECO:0000313" key="2">
    <source>
        <dbReference type="Proteomes" id="UP000022910"/>
    </source>
</evidence>
<name>A0A015KB12_RHIIW</name>
<dbReference type="Proteomes" id="UP000022910">
    <property type="component" value="Unassembled WGS sequence"/>
</dbReference>
<accession>A0A015KB12</accession>
<organism evidence="1 2">
    <name type="scientific">Rhizophagus irregularis (strain DAOM 197198w)</name>
    <name type="common">Glomus intraradices</name>
    <dbReference type="NCBI Taxonomy" id="1432141"/>
    <lineage>
        <taxon>Eukaryota</taxon>
        <taxon>Fungi</taxon>
        <taxon>Fungi incertae sedis</taxon>
        <taxon>Mucoromycota</taxon>
        <taxon>Glomeromycotina</taxon>
        <taxon>Glomeromycetes</taxon>
        <taxon>Glomerales</taxon>
        <taxon>Glomeraceae</taxon>
        <taxon>Rhizophagus</taxon>
    </lineage>
</organism>
<protein>
    <submittedName>
        <fullName evidence="1">Uncharacterized protein</fullName>
    </submittedName>
</protein>
<reference evidence="1 2" key="1">
    <citation type="submission" date="2014-02" db="EMBL/GenBank/DDBJ databases">
        <title>Single nucleus genome sequencing reveals high similarity among nuclei of an endomycorrhizal fungus.</title>
        <authorList>
            <person name="Lin K."/>
            <person name="Geurts R."/>
            <person name="Zhang Z."/>
            <person name="Limpens E."/>
            <person name="Saunders D.G."/>
            <person name="Mu D."/>
            <person name="Pang E."/>
            <person name="Cao H."/>
            <person name="Cha H."/>
            <person name="Lin T."/>
            <person name="Zhou Q."/>
            <person name="Shang Y."/>
            <person name="Li Y."/>
            <person name="Ivanov S."/>
            <person name="Sharma T."/>
            <person name="Velzen R.V."/>
            <person name="Ruijter N.D."/>
            <person name="Aanen D.K."/>
            <person name="Win J."/>
            <person name="Kamoun S."/>
            <person name="Bisseling T."/>
            <person name="Huang S."/>
        </authorList>
    </citation>
    <scope>NUCLEOTIDE SEQUENCE [LARGE SCALE GENOMIC DNA]</scope>
    <source>
        <strain evidence="2">DAOM197198w</strain>
    </source>
</reference>
<gene>
    <name evidence="1" type="ORF">RirG_214240</name>
</gene>